<accession>A0ABP0PLE5</accession>
<keyword evidence="3 10" id="KW-0812">Transmembrane</keyword>
<evidence type="ECO:0000259" key="11">
    <source>
        <dbReference type="Pfam" id="PF01529"/>
    </source>
</evidence>
<dbReference type="PROSITE" id="PS51257">
    <property type="entry name" value="PROKAR_LIPOPROTEIN"/>
    <property type="match status" value="1"/>
</dbReference>
<keyword evidence="2 10" id="KW-0808">Transferase</keyword>
<dbReference type="Proteomes" id="UP001642464">
    <property type="component" value="Unassembled WGS sequence"/>
</dbReference>
<protein>
    <recommendedName>
        <fullName evidence="10">Palmitoyltransferase</fullName>
        <ecNumber evidence="10">2.3.1.225</ecNumber>
    </recommendedName>
</protein>
<feature type="transmembrane region" description="Helical" evidence="10">
    <location>
        <begin position="114"/>
        <end position="132"/>
    </location>
</feature>
<dbReference type="EMBL" id="CAXAMM010036580">
    <property type="protein sequence ID" value="CAK9075962.1"/>
    <property type="molecule type" value="Genomic_DNA"/>
</dbReference>
<evidence type="ECO:0000256" key="3">
    <source>
        <dbReference type="ARBA" id="ARBA00022692"/>
    </source>
</evidence>
<proteinExistence type="inferred from homology"/>
<keyword evidence="4 10" id="KW-1133">Transmembrane helix</keyword>
<organism evidence="12 13">
    <name type="scientific">Durusdinium trenchii</name>
    <dbReference type="NCBI Taxonomy" id="1381693"/>
    <lineage>
        <taxon>Eukaryota</taxon>
        <taxon>Sar</taxon>
        <taxon>Alveolata</taxon>
        <taxon>Dinophyceae</taxon>
        <taxon>Suessiales</taxon>
        <taxon>Symbiodiniaceae</taxon>
        <taxon>Durusdinium</taxon>
    </lineage>
</organism>
<comment type="catalytic activity">
    <reaction evidence="9 10">
        <text>L-cysteinyl-[protein] + hexadecanoyl-CoA = S-hexadecanoyl-L-cysteinyl-[protein] + CoA</text>
        <dbReference type="Rhea" id="RHEA:36683"/>
        <dbReference type="Rhea" id="RHEA-COMP:10131"/>
        <dbReference type="Rhea" id="RHEA-COMP:11032"/>
        <dbReference type="ChEBI" id="CHEBI:29950"/>
        <dbReference type="ChEBI" id="CHEBI:57287"/>
        <dbReference type="ChEBI" id="CHEBI:57379"/>
        <dbReference type="ChEBI" id="CHEBI:74151"/>
        <dbReference type="EC" id="2.3.1.225"/>
    </reaction>
</comment>
<dbReference type="PANTHER" id="PTHR22883">
    <property type="entry name" value="ZINC FINGER DHHC DOMAIN CONTAINING PROTEIN"/>
    <property type="match status" value="1"/>
</dbReference>
<feature type="non-terminal residue" evidence="12">
    <location>
        <position position="133"/>
    </location>
</feature>
<comment type="caution">
    <text evidence="10">Lacks conserved residue(s) required for the propagation of feature annotation.</text>
</comment>
<comment type="caution">
    <text evidence="12">The sequence shown here is derived from an EMBL/GenBank/DDBJ whole genome shotgun (WGS) entry which is preliminary data.</text>
</comment>
<comment type="subcellular location">
    <subcellularLocation>
        <location evidence="1">Endomembrane system</location>
        <topology evidence="1">Multi-pass membrane protein</topology>
    </subcellularLocation>
</comment>
<evidence type="ECO:0000256" key="10">
    <source>
        <dbReference type="RuleBase" id="RU079119"/>
    </source>
</evidence>
<dbReference type="PANTHER" id="PTHR22883:SF43">
    <property type="entry name" value="PALMITOYLTRANSFERASE APP"/>
    <property type="match status" value="1"/>
</dbReference>
<feature type="domain" description="Palmitoyltransferase DHHC" evidence="11">
    <location>
        <begin position="70"/>
        <end position="132"/>
    </location>
</feature>
<evidence type="ECO:0000256" key="6">
    <source>
        <dbReference type="ARBA" id="ARBA00023139"/>
    </source>
</evidence>
<evidence type="ECO:0000256" key="5">
    <source>
        <dbReference type="ARBA" id="ARBA00023136"/>
    </source>
</evidence>
<reference evidence="12 13" key="1">
    <citation type="submission" date="2024-02" db="EMBL/GenBank/DDBJ databases">
        <authorList>
            <person name="Chen Y."/>
            <person name="Shah S."/>
            <person name="Dougan E. K."/>
            <person name="Thang M."/>
            <person name="Chan C."/>
        </authorList>
    </citation>
    <scope>NUCLEOTIDE SEQUENCE [LARGE SCALE GENOMIC DNA]</scope>
</reference>
<dbReference type="PROSITE" id="PS50216">
    <property type="entry name" value="DHHC"/>
    <property type="match status" value="1"/>
</dbReference>
<dbReference type="Pfam" id="PF01529">
    <property type="entry name" value="DHHC"/>
    <property type="match status" value="1"/>
</dbReference>
<keyword evidence="13" id="KW-1185">Reference proteome</keyword>
<keyword evidence="7" id="KW-0449">Lipoprotein</keyword>
<comment type="domain">
    <text evidence="10">The DHHC domain is required for palmitoyltransferase activity.</text>
</comment>
<evidence type="ECO:0000313" key="12">
    <source>
        <dbReference type="EMBL" id="CAK9075962.1"/>
    </source>
</evidence>
<sequence length="133" mass="15116">MKKVPWMPQVSKPVLVLGAVLLLLSSVVSLFWASCTEPGILPRQDPKRGFAGCGKRPPRVDQIINGVKVSLKWCSTCEIYRPPRSKHCAFCNNCVMRFDHHCPWVANCIGIRNYRYFVCFVLSTFLLALYVLL</sequence>
<evidence type="ECO:0000256" key="2">
    <source>
        <dbReference type="ARBA" id="ARBA00022679"/>
    </source>
</evidence>
<dbReference type="EC" id="2.3.1.225" evidence="10"/>
<gene>
    <name evidence="12" type="ORF">SCF082_LOCUS36709</name>
</gene>
<evidence type="ECO:0000256" key="7">
    <source>
        <dbReference type="ARBA" id="ARBA00023288"/>
    </source>
</evidence>
<name>A0ABP0PLE5_9DINO</name>
<evidence type="ECO:0000256" key="9">
    <source>
        <dbReference type="ARBA" id="ARBA00048048"/>
    </source>
</evidence>
<evidence type="ECO:0000256" key="1">
    <source>
        <dbReference type="ARBA" id="ARBA00004127"/>
    </source>
</evidence>
<dbReference type="InterPro" id="IPR001594">
    <property type="entry name" value="Palmitoyltrfase_DHHC"/>
</dbReference>
<keyword evidence="5 10" id="KW-0472">Membrane</keyword>
<evidence type="ECO:0000313" key="13">
    <source>
        <dbReference type="Proteomes" id="UP001642464"/>
    </source>
</evidence>
<comment type="similarity">
    <text evidence="10">Belongs to the DHHC palmitoyltransferase family.</text>
</comment>
<keyword evidence="6" id="KW-0564">Palmitate</keyword>
<evidence type="ECO:0000256" key="4">
    <source>
        <dbReference type="ARBA" id="ARBA00022989"/>
    </source>
</evidence>
<keyword evidence="8 10" id="KW-0012">Acyltransferase</keyword>
<dbReference type="InterPro" id="IPR039859">
    <property type="entry name" value="PFA4/ZDH16/20/ERF2-like"/>
</dbReference>
<evidence type="ECO:0000256" key="8">
    <source>
        <dbReference type="ARBA" id="ARBA00023315"/>
    </source>
</evidence>